<dbReference type="GO" id="GO:0070181">
    <property type="term" value="F:small ribosomal subunit rRNA binding"/>
    <property type="evidence" value="ECO:0007669"/>
    <property type="project" value="TreeGrafter"/>
</dbReference>
<keyword evidence="3" id="KW-0687">Ribonucleoprotein</keyword>
<dbReference type="InterPro" id="IPR020814">
    <property type="entry name" value="Ribosomal_S6_plastid/chlpt"/>
</dbReference>
<dbReference type="CDD" id="cd00473">
    <property type="entry name" value="bS6"/>
    <property type="match status" value="1"/>
</dbReference>
<evidence type="ECO:0000313" key="5">
    <source>
        <dbReference type="Proteomes" id="UP000177053"/>
    </source>
</evidence>
<dbReference type="AlphaFoldDB" id="A0A1F7XB00"/>
<keyword evidence="3" id="KW-0694">RNA-binding</keyword>
<dbReference type="PANTHER" id="PTHR21011:SF1">
    <property type="entry name" value="SMALL RIBOSOMAL SUBUNIT PROTEIN BS6M"/>
    <property type="match status" value="1"/>
</dbReference>
<dbReference type="InterPro" id="IPR000529">
    <property type="entry name" value="Ribosomal_bS6"/>
</dbReference>
<dbReference type="Proteomes" id="UP000177053">
    <property type="component" value="Unassembled WGS sequence"/>
</dbReference>
<dbReference type="Gene3D" id="3.30.70.60">
    <property type="match status" value="1"/>
</dbReference>
<proteinExistence type="inferred from homology"/>
<dbReference type="GO" id="GO:0005840">
    <property type="term" value="C:ribosome"/>
    <property type="evidence" value="ECO:0007669"/>
    <property type="project" value="UniProtKB-KW"/>
</dbReference>
<comment type="caution">
    <text evidence="4">The sequence shown here is derived from an EMBL/GenBank/DDBJ whole genome shotgun (WGS) entry which is preliminary data.</text>
</comment>
<dbReference type="Pfam" id="PF01250">
    <property type="entry name" value="Ribosomal_S6"/>
    <property type="match status" value="1"/>
</dbReference>
<dbReference type="HAMAP" id="MF_00360">
    <property type="entry name" value="Ribosomal_bS6"/>
    <property type="match status" value="1"/>
</dbReference>
<dbReference type="GO" id="GO:0005737">
    <property type="term" value="C:cytoplasm"/>
    <property type="evidence" value="ECO:0007669"/>
    <property type="project" value="UniProtKB-ARBA"/>
</dbReference>
<organism evidence="4 5">
    <name type="scientific">Candidatus Woesebacteria bacterium RBG_16_34_12</name>
    <dbReference type="NCBI Taxonomy" id="1802480"/>
    <lineage>
        <taxon>Bacteria</taxon>
        <taxon>Candidatus Woeseibacteriota</taxon>
    </lineage>
</organism>
<protein>
    <recommendedName>
        <fullName evidence="2 3">Small ribosomal subunit protein bS6</fullName>
    </recommendedName>
</protein>
<name>A0A1F7XB00_9BACT</name>
<evidence type="ECO:0000256" key="2">
    <source>
        <dbReference type="ARBA" id="ARBA00035294"/>
    </source>
</evidence>
<dbReference type="SUPFAM" id="SSF54995">
    <property type="entry name" value="Ribosomal protein S6"/>
    <property type="match status" value="1"/>
</dbReference>
<sequence length="95" mass="10963">MSNYELTVVLPGKSTTAKKKSIQEKIEKLVNLDKGKVVKFEDWGEIELAYQIKKSDTGIFLHFLIELDSDKIKDISLKLKLEEEIIRSLLVKKNK</sequence>
<keyword evidence="3 4" id="KW-0689">Ribosomal protein</keyword>
<comment type="function">
    <text evidence="3">Binds together with bS18 to 16S ribosomal RNA.</text>
</comment>
<reference evidence="4 5" key="1">
    <citation type="journal article" date="2016" name="Nat. Commun.">
        <title>Thousands of microbial genomes shed light on interconnected biogeochemical processes in an aquifer system.</title>
        <authorList>
            <person name="Anantharaman K."/>
            <person name="Brown C.T."/>
            <person name="Hug L.A."/>
            <person name="Sharon I."/>
            <person name="Castelle C.J."/>
            <person name="Probst A.J."/>
            <person name="Thomas B.C."/>
            <person name="Singh A."/>
            <person name="Wilkins M.J."/>
            <person name="Karaoz U."/>
            <person name="Brodie E.L."/>
            <person name="Williams K.H."/>
            <person name="Hubbard S.S."/>
            <person name="Banfield J.F."/>
        </authorList>
    </citation>
    <scope>NUCLEOTIDE SEQUENCE [LARGE SCALE GENOMIC DNA]</scope>
</reference>
<gene>
    <name evidence="3" type="primary">rpsF</name>
    <name evidence="4" type="ORF">A2Z22_00555</name>
</gene>
<evidence type="ECO:0000256" key="1">
    <source>
        <dbReference type="ARBA" id="ARBA00009512"/>
    </source>
</evidence>
<dbReference type="GO" id="GO:0006412">
    <property type="term" value="P:translation"/>
    <property type="evidence" value="ECO:0007669"/>
    <property type="project" value="UniProtKB-UniRule"/>
</dbReference>
<dbReference type="GO" id="GO:0003735">
    <property type="term" value="F:structural constituent of ribosome"/>
    <property type="evidence" value="ECO:0007669"/>
    <property type="project" value="InterPro"/>
</dbReference>
<evidence type="ECO:0000256" key="3">
    <source>
        <dbReference type="HAMAP-Rule" id="MF_00360"/>
    </source>
</evidence>
<evidence type="ECO:0000313" key="4">
    <source>
        <dbReference type="EMBL" id="OGM11525.1"/>
    </source>
</evidence>
<keyword evidence="3" id="KW-0699">rRNA-binding</keyword>
<dbReference type="GO" id="GO:1990904">
    <property type="term" value="C:ribonucleoprotein complex"/>
    <property type="evidence" value="ECO:0007669"/>
    <property type="project" value="UniProtKB-KW"/>
</dbReference>
<comment type="similarity">
    <text evidence="1 3">Belongs to the bacterial ribosomal protein bS6 family.</text>
</comment>
<accession>A0A1F7XB00</accession>
<dbReference type="PANTHER" id="PTHR21011">
    <property type="entry name" value="MITOCHONDRIAL 28S RIBOSOMAL PROTEIN S6"/>
    <property type="match status" value="1"/>
</dbReference>
<dbReference type="InterPro" id="IPR035980">
    <property type="entry name" value="Ribosomal_bS6_sf"/>
</dbReference>
<dbReference type="InterPro" id="IPR014717">
    <property type="entry name" value="Transl_elong_EF1B/ribsomal_bS6"/>
</dbReference>
<dbReference type="NCBIfam" id="TIGR00166">
    <property type="entry name" value="S6"/>
    <property type="match status" value="1"/>
</dbReference>
<dbReference type="EMBL" id="MGFS01000016">
    <property type="protein sequence ID" value="OGM11525.1"/>
    <property type="molecule type" value="Genomic_DNA"/>
</dbReference>